<dbReference type="EMBL" id="LSSM01001904">
    <property type="protein sequence ID" value="OMJ24072.1"/>
    <property type="molecule type" value="Genomic_DNA"/>
</dbReference>
<proteinExistence type="predicted"/>
<evidence type="ECO:0000259" key="3">
    <source>
        <dbReference type="PROSITE" id="PS50085"/>
    </source>
</evidence>
<dbReference type="GO" id="GO:0005737">
    <property type="term" value="C:cytoplasm"/>
    <property type="evidence" value="ECO:0007669"/>
    <property type="project" value="TreeGrafter"/>
</dbReference>
<feature type="region of interest" description="Disordered" evidence="2">
    <location>
        <begin position="784"/>
        <end position="810"/>
    </location>
</feature>
<dbReference type="GO" id="GO:0051056">
    <property type="term" value="P:regulation of small GTPase mediated signal transduction"/>
    <property type="evidence" value="ECO:0007669"/>
    <property type="project" value="InterPro"/>
</dbReference>
<accession>A0A1R1YAY3</accession>
<sequence>MSSHNADKDKKKEHLKSNKEYNNTSIGSVFNSVFRRNINKSLKTSSNSSKNIDSANKSSIYSPDEIISNDCKADLQKIDLISENQSFPTIDSSATIHNLSTLDQNPISPSLDNITPLKNNTLSNLLDIHQEYSKENPVLELNMPQIDFVNNAQEIVAKEGDLSLQNAPIERRIAAIQRVIDIISTDDIYRNLSSIWDSVNDLCPLSSKNPDIMNVLYKLIIAIYNSVQNANSCNKNVSNTFKESYLIEITLILISPTDWDSIVTSAQVLPWSTNNGFIILQKNMQLFDTLFNWTCASIEIFFTENNNQLKIEIEINYAPEKMFSDAKNVLENCILLMNYQIKYNYPLLTDNGVSRVLEELCLKSQKMILSGQELFSLNLNSLLTQIFDLIDSVANSGAIPLETLKVVVKLICYSITIDEYREISCNIANKMILSSYIQEVAQCLMRIVMKKYPESNENIGSFLKNKPLTQSLGSENKIIRLATIQGSVYSICSAMAEDVFKFLSYDTAVGIFLPTLLAALQVNKGFLELNSVSTIPPSSEIFIDFNHSLYLTLRFLDNLLSKLQTHELSPSSWGVIIDLVFCGIEFISAAPAKSMPKNCLSKLLVHFYSILNSLYSAYEQGSCKEVHWMKNNIAKILFASIRFDAFPDELAIALINLSDASSHFSNRNLESQSILFTEVELFFFDTKKNLEIRRGALELVKSRALSSYESFSDEVDSKIITKIVSRLPFETDHQIIESIVIISERALEEGKGADYESILNVLKSVVSKAKANYDIYFSSPTFNDPNLPQKGSSDHELANNSIPSNDPQGQNAAAELPKLFDVNGITTKSIPLSTHQSETSISTDSNTHSFIKQDPVSLSDDVELYLVENNKFKATLVSTTLVRAMQVLLSGERASTFKKSNFDLNDLSYKYDFSNPELTSKLINIILDLSCNSDIDTKVRCILISSLFSLRADIYYRIYYSENDKSNPINNWRPMVRNPVFTEEIEELNQQKTKEGPQEFDTLTVCEKWGVFDVQNYLEKMTFILFQDPSYEVVLEVSRGLEDQLCNIYLFWTCSAQIQKFITLLSPALDSDKFGVREYWKSKLDTDTRIELTIIGYRLLTRAILYSRIINLSLRNRLVNSFQVGLGKGSFKISRPCIHALNICMLEIPIVFRKQLPAILTRLVQTHNANSMNVHILEFISAISRQPDMLANLVINDLKLLLQIPLNYIKVYYSQKNKSNNFSSYNSPSPSPNLNLDKDYNAQKNLNVPTRPSVPRSYSIRKSIGSKDIEKVRSNNSKESDSVDSSRLEYNFISGKEIISNDPATEYYVLVMAYQTIDIIFLSLKSEKKLNVLATLLQGLLSSNSYSQELNEMNIVCIDAIFRFLFMRSDHILDRKEVVIDEDLNETVEYSWIQSCGIKTIRAQKNGRLAQIIVQRACSMSSTVVDLPKMALEIFCENKNSTNSFFDIAINNDKEGQSYLSNKAVSEHLPISALNSVLHGKTVQVNVKNKLLHLPVVLSTQKSFVDELISLFPRLVGIDHPTFIPNNPRTQRALSVMRISPTIDTHKIGVIYAGPKQTGENDILSNTHGSSAYWAFLRGLGKVVRLSQVTGYSGGLDTSGADTDGRFGIQWNDCISNIFFHVATMMPTHDNKESGSVTQHFKKAHIGNDFVHIVFNESGDEYSLNTLASQFNFVQIIVTPGDISSKSPDLIDEFDDSKKPIVRGERLYYVRTQISDELPPIGPAMYPKLVTLSALPGLVRIAAIHANIFVQVYLAIKKHAAREYVSTWRQRLRGIRRLRDAAFLKTETSPSATENDIPSPSLLRDSSFHPISTALESQNSPLSSGNLHTQHPFSSSMGKSIIPLEAFIDSPNMNLEDKRGLLNKPSLNKPTRASLFSSASNSPRKTDSPFTFSPNLVKIDSMKNKSAITPIIDNSLSTFTFKNPDTTEDIQATINISQNFSNINSMATEVNIQANNVESSFDADILPNHIPRKTSDKSKLEPLIISPHNEDASEKLKSGGIDLSMFSKLMDESMIKSNDTGLGNSQNKSRHRPTPSEDLNLLKPIQKTDYSSYNFINSDRIELTDDQVHRTQFEICKDGISNQPYISQIDKSCLSGINIFDPDITASNILESIVSNIGSSNNW</sequence>
<feature type="region of interest" description="Disordered" evidence="2">
    <location>
        <begin position="1"/>
        <end position="23"/>
    </location>
</feature>
<name>A0A1R1YAY3_9FUNG</name>
<feature type="region of interest" description="Disordered" evidence="2">
    <location>
        <begin position="2016"/>
        <end position="2037"/>
    </location>
</feature>
<reference evidence="5" key="1">
    <citation type="submission" date="2017-01" db="EMBL/GenBank/DDBJ databases">
        <authorList>
            <person name="Wang Y."/>
            <person name="White M."/>
            <person name="Kvist S."/>
            <person name="Moncalvo J.-M."/>
        </authorList>
    </citation>
    <scope>NUCLEOTIDE SEQUENCE [LARGE SCALE GENOMIC DNA]</scope>
    <source>
        <strain evidence="5">ID-206-W2</strain>
    </source>
</reference>
<evidence type="ECO:0000256" key="1">
    <source>
        <dbReference type="ARBA" id="ARBA00022468"/>
    </source>
</evidence>
<evidence type="ECO:0000313" key="4">
    <source>
        <dbReference type="EMBL" id="OMJ24072.1"/>
    </source>
</evidence>
<organism evidence="4 5">
    <name type="scientific">Smittium culicis</name>
    <dbReference type="NCBI Taxonomy" id="133412"/>
    <lineage>
        <taxon>Eukaryota</taxon>
        <taxon>Fungi</taxon>
        <taxon>Fungi incertae sedis</taxon>
        <taxon>Zoopagomycota</taxon>
        <taxon>Kickxellomycotina</taxon>
        <taxon>Harpellomycetes</taxon>
        <taxon>Harpellales</taxon>
        <taxon>Legeriomycetaceae</taxon>
        <taxon>Smittium</taxon>
    </lineage>
</organism>
<dbReference type="GO" id="GO:0005096">
    <property type="term" value="F:GTPase activator activity"/>
    <property type="evidence" value="ECO:0007669"/>
    <property type="project" value="UniProtKB-KW"/>
</dbReference>
<dbReference type="GO" id="GO:0005634">
    <property type="term" value="C:nucleus"/>
    <property type="evidence" value="ECO:0007669"/>
    <property type="project" value="InterPro"/>
</dbReference>
<dbReference type="Pfam" id="PF02145">
    <property type="entry name" value="Rap_GAP"/>
    <property type="match status" value="1"/>
</dbReference>
<dbReference type="InterPro" id="IPR018515">
    <property type="entry name" value="Tuberin-type_domain"/>
</dbReference>
<gene>
    <name evidence="4" type="ORF">AYI69_g4757</name>
</gene>
<dbReference type="InterPro" id="IPR027107">
    <property type="entry name" value="Tuberin/Ral-act_asu"/>
</dbReference>
<feature type="domain" description="Rap-GAP" evidence="3">
    <location>
        <begin position="1534"/>
        <end position="1786"/>
    </location>
</feature>
<dbReference type="OrthoDB" id="19311at2759"/>
<dbReference type="PANTHER" id="PTHR10063">
    <property type="entry name" value="TUBERIN"/>
    <property type="match status" value="1"/>
</dbReference>
<keyword evidence="5" id="KW-1185">Reference proteome</keyword>
<dbReference type="Proteomes" id="UP000187429">
    <property type="component" value="Unassembled WGS sequence"/>
</dbReference>
<dbReference type="PROSITE" id="PS50085">
    <property type="entry name" value="RAPGAP"/>
    <property type="match status" value="1"/>
</dbReference>
<dbReference type="FunFam" id="3.40.50.11210:FF:000001">
    <property type="entry name" value="Ral GTPase-activating protein subunit alpha-1 isoform 1"/>
    <property type="match status" value="1"/>
</dbReference>
<dbReference type="SUPFAM" id="SSF111347">
    <property type="entry name" value="Rap/Ran-GAP"/>
    <property type="match status" value="1"/>
</dbReference>
<feature type="compositionally biased region" description="Polar residues" evidence="2">
    <location>
        <begin position="798"/>
        <end position="810"/>
    </location>
</feature>
<dbReference type="Gene3D" id="3.40.50.11210">
    <property type="entry name" value="Rap/Ran-GAP"/>
    <property type="match status" value="1"/>
</dbReference>
<evidence type="ECO:0000256" key="2">
    <source>
        <dbReference type="SAM" id="MobiDB-lite"/>
    </source>
</evidence>
<keyword evidence="1" id="KW-0343">GTPase activation</keyword>
<dbReference type="PANTHER" id="PTHR10063:SF0">
    <property type="entry name" value="TUBERIN"/>
    <property type="match status" value="1"/>
</dbReference>
<evidence type="ECO:0000313" key="5">
    <source>
        <dbReference type="Proteomes" id="UP000187429"/>
    </source>
</evidence>
<dbReference type="InterPro" id="IPR000331">
    <property type="entry name" value="Rap/Ran_GAP_dom"/>
</dbReference>
<feature type="compositionally biased region" description="Polar residues" evidence="2">
    <location>
        <begin position="2016"/>
        <end position="2027"/>
    </location>
</feature>
<dbReference type="Pfam" id="PF03542">
    <property type="entry name" value="Tuberin"/>
    <property type="match status" value="1"/>
</dbReference>
<comment type="caution">
    <text evidence="4">The sequence shown here is derived from an EMBL/GenBank/DDBJ whole genome shotgun (WGS) entry which is preliminary data.</text>
</comment>
<protein>
    <submittedName>
        <fullName evidence="4">Tuberous sclerosis 2 protein-like protein</fullName>
    </submittedName>
</protein>
<feature type="compositionally biased region" description="Basic and acidic residues" evidence="2">
    <location>
        <begin position="1"/>
        <end position="19"/>
    </location>
</feature>
<dbReference type="InterPro" id="IPR035974">
    <property type="entry name" value="Rap/Ran-GAP_sf"/>
</dbReference>